<accession>A0A6C0LLT6</accession>
<protein>
    <recommendedName>
        <fullName evidence="3">Vint domain-containing protein</fullName>
    </recommendedName>
</protein>
<dbReference type="EMBL" id="MN740521">
    <property type="protein sequence ID" value="QHU30945.1"/>
    <property type="molecule type" value="Genomic_DNA"/>
</dbReference>
<feature type="transmembrane region" description="Helical" evidence="1">
    <location>
        <begin position="228"/>
        <end position="254"/>
    </location>
</feature>
<dbReference type="AlphaFoldDB" id="A0A6C0LLT6"/>
<organism evidence="2">
    <name type="scientific">viral metagenome</name>
    <dbReference type="NCBI Taxonomy" id="1070528"/>
    <lineage>
        <taxon>unclassified sequences</taxon>
        <taxon>metagenomes</taxon>
        <taxon>organismal metagenomes</taxon>
    </lineage>
</organism>
<evidence type="ECO:0000313" key="2">
    <source>
        <dbReference type="EMBL" id="QHU30945.1"/>
    </source>
</evidence>
<feature type="transmembrane region" description="Helical" evidence="1">
    <location>
        <begin position="27"/>
        <end position="50"/>
    </location>
</feature>
<feature type="transmembrane region" description="Helical" evidence="1">
    <location>
        <begin position="196"/>
        <end position="222"/>
    </location>
</feature>
<proteinExistence type="predicted"/>
<dbReference type="Gene3D" id="2.170.16.10">
    <property type="entry name" value="Hedgehog/Intein (Hint) domain"/>
    <property type="match status" value="1"/>
</dbReference>
<dbReference type="SUPFAM" id="SSF51294">
    <property type="entry name" value="Hedgehog/intein (Hint) domain"/>
    <property type="match status" value="1"/>
</dbReference>
<name>A0A6C0LLT6_9ZZZZ</name>
<dbReference type="InterPro" id="IPR036844">
    <property type="entry name" value="Hint_dom_sf"/>
</dbReference>
<evidence type="ECO:0000256" key="1">
    <source>
        <dbReference type="SAM" id="Phobius"/>
    </source>
</evidence>
<keyword evidence="1" id="KW-0812">Transmembrane</keyword>
<keyword evidence="1" id="KW-0472">Membrane</keyword>
<reference evidence="2" key="1">
    <citation type="journal article" date="2020" name="Nature">
        <title>Giant virus diversity and host interactions through global metagenomics.</title>
        <authorList>
            <person name="Schulz F."/>
            <person name="Roux S."/>
            <person name="Paez-Espino D."/>
            <person name="Jungbluth S."/>
            <person name="Walsh D.A."/>
            <person name="Denef V.J."/>
            <person name="McMahon K.D."/>
            <person name="Konstantinidis K.T."/>
            <person name="Eloe-Fadrosh E.A."/>
            <person name="Kyrpides N.C."/>
            <person name="Woyke T."/>
        </authorList>
    </citation>
    <scope>NUCLEOTIDE SEQUENCE</scope>
    <source>
        <strain evidence="2">GVMAG-M-3300027892-73</strain>
    </source>
</reference>
<sequence>MNDIVNDDAGLKHIQKMYKGLTYFDQYGGSIILFVIITIIVILICAYCFVMIHASEIRADWQNNKCKPLVMPFAGLVNAPSGTSMFDYTADNFNQCLYNIQTTIAGEALEPITFVTNALASVIKAIENQLNSIRAMFGKIRTFFKTISQEIMGRIMNVMIPLQKIIISLKDFLSKAQGVMTTGMFTAMGSYYALQALMGAIAEFIILILIAMAIVIAALWAVPLTWGAAGAMTAVFLAISVPMAIIVTFMADVLKVKPGVSIPKIKCFDKNTKLMLKNKSLVKIKDIRIGDILLNDSVVTSVIKVTSKESIMYKLNEVLVSDSHIVFFKDKWIKVAQHPNAIKLPYYDEKYLYCLNTTDKNIIINDTIFADWDDLYGDGLTTFLSKNKLKSGNEIHTQLDCGFAPNTKVRLDNGEYKNMNEIDVGDVLENNIVVYGVVKMDGTNLQEFTIILEGSEIQMGSNTAFHFNGKREMTKVHKEFYHLLTNSTFFYLRNHKFDDYNSCIDSTLEY</sequence>
<evidence type="ECO:0008006" key="3">
    <source>
        <dbReference type="Google" id="ProtNLM"/>
    </source>
</evidence>
<keyword evidence="1" id="KW-1133">Transmembrane helix</keyword>